<accession>A0A8S1KNV9</accession>
<dbReference type="EMBL" id="CAJJDN010000010">
    <property type="protein sequence ID" value="CAD8056919.1"/>
    <property type="molecule type" value="Genomic_DNA"/>
</dbReference>
<keyword evidence="2 3" id="KW-0175">Coiled coil</keyword>
<evidence type="ECO:0000256" key="3">
    <source>
        <dbReference type="SAM" id="Coils"/>
    </source>
</evidence>
<evidence type="ECO:0000259" key="5">
    <source>
        <dbReference type="Pfam" id="PF09745"/>
    </source>
</evidence>
<evidence type="ECO:0000313" key="7">
    <source>
        <dbReference type="Proteomes" id="UP000692954"/>
    </source>
</evidence>
<evidence type="ECO:0000313" key="6">
    <source>
        <dbReference type="EMBL" id="CAD8056919.1"/>
    </source>
</evidence>
<dbReference type="InterPro" id="IPR018612">
    <property type="entry name" value="NSRP1_N"/>
</dbReference>
<dbReference type="AlphaFoldDB" id="A0A8S1KNV9"/>
<comment type="similarity">
    <text evidence="1">Belongs to the NSRP1 family.</text>
</comment>
<sequence>MFNKYQVHLGDKNEVNKEIQKLSQQTQSQQLVSTNLLEDPSLYDYDGFVSKKNKNEKAVVIQKQSVNKEKKLPQYLNSVLEQSKKREFERQAIQSRMNAKETLKSGKEVYITDSFKQKHEQIKRYEQIEQIQEKINDESRKRNNLGIYKSLYDNESKKGENQHSQVDSYKIIEKIITEQEKQKVSSQITQNHIENNQLKLESDELEKNQKIINKNELEQVANSKSRSRSRSQSIKEQKKQENEGLTKEEKLKQYKERYLQRKQQ</sequence>
<name>A0A8S1KNV9_9CILI</name>
<gene>
    <name evidence="6" type="ORF">PSON_ATCC_30995.1.T0100524</name>
</gene>
<feature type="coiled-coil region" evidence="3">
    <location>
        <begin position="188"/>
        <end position="215"/>
    </location>
</feature>
<evidence type="ECO:0000256" key="4">
    <source>
        <dbReference type="SAM" id="MobiDB-lite"/>
    </source>
</evidence>
<proteinExistence type="inferred from homology"/>
<feature type="compositionally biased region" description="Basic and acidic residues" evidence="4">
    <location>
        <begin position="233"/>
        <end position="264"/>
    </location>
</feature>
<evidence type="ECO:0000256" key="1">
    <source>
        <dbReference type="ARBA" id="ARBA00010126"/>
    </source>
</evidence>
<feature type="domain" description="Nuclear speckle splicing regulatory protein 1 N-terminal" evidence="5">
    <location>
        <begin position="30"/>
        <end position="142"/>
    </location>
</feature>
<dbReference type="Proteomes" id="UP000692954">
    <property type="component" value="Unassembled WGS sequence"/>
</dbReference>
<reference evidence="6" key="1">
    <citation type="submission" date="2021-01" db="EMBL/GenBank/DDBJ databases">
        <authorList>
            <consortium name="Genoscope - CEA"/>
            <person name="William W."/>
        </authorList>
    </citation>
    <scope>NUCLEOTIDE SEQUENCE</scope>
</reference>
<keyword evidence="7" id="KW-1185">Reference proteome</keyword>
<dbReference type="OrthoDB" id="446635at2759"/>
<feature type="region of interest" description="Disordered" evidence="4">
    <location>
        <begin position="216"/>
        <end position="264"/>
    </location>
</feature>
<comment type="caution">
    <text evidence="6">The sequence shown here is derived from an EMBL/GenBank/DDBJ whole genome shotgun (WGS) entry which is preliminary data.</text>
</comment>
<dbReference type="GO" id="GO:0000381">
    <property type="term" value="P:regulation of alternative mRNA splicing, via spliceosome"/>
    <property type="evidence" value="ECO:0007669"/>
    <property type="project" value="InterPro"/>
</dbReference>
<dbReference type="Pfam" id="PF09745">
    <property type="entry name" value="NSRP1_N"/>
    <property type="match status" value="1"/>
</dbReference>
<protein>
    <recommendedName>
        <fullName evidence="5">Nuclear speckle splicing regulatory protein 1 N-terminal domain-containing protein</fullName>
    </recommendedName>
</protein>
<organism evidence="6 7">
    <name type="scientific">Paramecium sonneborni</name>
    <dbReference type="NCBI Taxonomy" id="65129"/>
    <lineage>
        <taxon>Eukaryota</taxon>
        <taxon>Sar</taxon>
        <taxon>Alveolata</taxon>
        <taxon>Ciliophora</taxon>
        <taxon>Intramacronucleata</taxon>
        <taxon>Oligohymenophorea</taxon>
        <taxon>Peniculida</taxon>
        <taxon>Parameciidae</taxon>
        <taxon>Paramecium</taxon>
    </lineage>
</organism>
<evidence type="ECO:0000256" key="2">
    <source>
        <dbReference type="ARBA" id="ARBA00023054"/>
    </source>
</evidence>